<comment type="caution">
    <text evidence="2">The sequence shown here is derived from an EMBL/GenBank/DDBJ whole genome shotgun (WGS) entry which is preliminary data.</text>
</comment>
<reference evidence="2" key="2">
    <citation type="submission" date="2020-09" db="EMBL/GenBank/DDBJ databases">
        <authorList>
            <person name="Sun Q."/>
            <person name="Zhou Y."/>
        </authorList>
    </citation>
    <scope>NUCLEOTIDE SEQUENCE</scope>
    <source>
        <strain evidence="2">CGMCC 1.15371</strain>
    </source>
</reference>
<dbReference type="RefSeq" id="WP_188689621.1">
    <property type="nucleotide sequence ID" value="NZ_BMIR01000002.1"/>
</dbReference>
<protein>
    <submittedName>
        <fullName evidence="2">Uncharacterized protein</fullName>
    </submittedName>
</protein>
<keyword evidence="1" id="KW-1133">Transmembrane helix</keyword>
<gene>
    <name evidence="2" type="ORF">GCM10011391_08590</name>
</gene>
<dbReference type="Proteomes" id="UP000628775">
    <property type="component" value="Unassembled WGS sequence"/>
</dbReference>
<name>A0A8J2VP04_9BACL</name>
<proteinExistence type="predicted"/>
<dbReference type="AlphaFoldDB" id="A0A8J2VP04"/>
<accession>A0A8J2VP04</accession>
<evidence type="ECO:0000256" key="1">
    <source>
        <dbReference type="SAM" id="Phobius"/>
    </source>
</evidence>
<feature type="transmembrane region" description="Helical" evidence="1">
    <location>
        <begin position="125"/>
        <end position="145"/>
    </location>
</feature>
<keyword evidence="3" id="KW-1185">Reference proteome</keyword>
<sequence>MKKFERLLWSIAFPGFGQLLNRHYIKGIIFILLEVLINTNGHFNMTIAYSFQGKIMHAFEEAQIDWLMFYPCVYFFSMWDAYKHSGDPVSNYTALPFVFTAFSVTLGVIYSPMVTLLNKQPGPVFFPILCVLPGVFVGLLLKWLLIKLKKTI</sequence>
<evidence type="ECO:0000313" key="2">
    <source>
        <dbReference type="EMBL" id="GGE32206.1"/>
    </source>
</evidence>
<feature type="transmembrane region" description="Helical" evidence="1">
    <location>
        <begin position="63"/>
        <end position="82"/>
    </location>
</feature>
<keyword evidence="1" id="KW-0472">Membrane</keyword>
<feature type="transmembrane region" description="Helical" evidence="1">
    <location>
        <begin position="28"/>
        <end position="51"/>
    </location>
</feature>
<feature type="transmembrane region" description="Helical" evidence="1">
    <location>
        <begin position="94"/>
        <end position="113"/>
    </location>
</feature>
<evidence type="ECO:0000313" key="3">
    <source>
        <dbReference type="Proteomes" id="UP000628775"/>
    </source>
</evidence>
<dbReference type="EMBL" id="BMIR01000002">
    <property type="protein sequence ID" value="GGE32206.1"/>
    <property type="molecule type" value="Genomic_DNA"/>
</dbReference>
<keyword evidence="1" id="KW-0812">Transmembrane</keyword>
<organism evidence="2 3">
    <name type="scientific">Pullulanibacillus camelliae</name>
    <dbReference type="NCBI Taxonomy" id="1707096"/>
    <lineage>
        <taxon>Bacteria</taxon>
        <taxon>Bacillati</taxon>
        <taxon>Bacillota</taxon>
        <taxon>Bacilli</taxon>
        <taxon>Bacillales</taxon>
        <taxon>Sporolactobacillaceae</taxon>
        <taxon>Pullulanibacillus</taxon>
    </lineage>
</organism>
<reference evidence="2" key="1">
    <citation type="journal article" date="2014" name="Int. J. Syst. Evol. Microbiol.">
        <title>Complete genome sequence of Corynebacterium casei LMG S-19264T (=DSM 44701T), isolated from a smear-ripened cheese.</title>
        <authorList>
            <consortium name="US DOE Joint Genome Institute (JGI-PGF)"/>
            <person name="Walter F."/>
            <person name="Albersmeier A."/>
            <person name="Kalinowski J."/>
            <person name="Ruckert C."/>
        </authorList>
    </citation>
    <scope>NUCLEOTIDE SEQUENCE</scope>
    <source>
        <strain evidence="2">CGMCC 1.15371</strain>
    </source>
</reference>